<evidence type="ECO:0008006" key="3">
    <source>
        <dbReference type="Google" id="ProtNLM"/>
    </source>
</evidence>
<dbReference type="PIRSF" id="PIRSF010521">
    <property type="entry name" value="DUF922_bac"/>
    <property type="match status" value="1"/>
</dbReference>
<protein>
    <recommendedName>
        <fullName evidence="3">Peptidase</fullName>
    </recommendedName>
</protein>
<accession>C4WPB1</accession>
<dbReference type="InterPro" id="IPR010321">
    <property type="entry name" value="DUF922"/>
</dbReference>
<evidence type="ECO:0000313" key="1">
    <source>
        <dbReference type="EMBL" id="EEQ94220.1"/>
    </source>
</evidence>
<proteinExistence type="predicted"/>
<dbReference type="Pfam" id="PF06037">
    <property type="entry name" value="DUF922"/>
    <property type="match status" value="1"/>
</dbReference>
<gene>
    <name evidence="1" type="ORF">OINT_2001441</name>
</gene>
<dbReference type="Proteomes" id="UP000004386">
    <property type="component" value="Unassembled WGS sequence"/>
</dbReference>
<organism evidence="1 2">
    <name type="scientific">Brucella intermedia LMG 3301</name>
    <dbReference type="NCBI Taxonomy" id="641118"/>
    <lineage>
        <taxon>Bacteria</taxon>
        <taxon>Pseudomonadati</taxon>
        <taxon>Pseudomonadota</taxon>
        <taxon>Alphaproteobacteria</taxon>
        <taxon>Hyphomicrobiales</taxon>
        <taxon>Brucellaceae</taxon>
        <taxon>Brucella/Ochrobactrum group</taxon>
        <taxon>Brucella</taxon>
    </lineage>
</organism>
<sequence length="241" mass="26761">MIRKGPRRETGAGFLLQDRLRIACRYCSLRANHPANRCNGASVRKAAALALSGILVAAPALAEDNWKPVEEIKFYAIAGKTGPELYESIGERGPKIGGGKTRVIAHTSYVLTWDRQFDRSNNACTILSATPKLKITYTLPKPAQKLTSPVKEHWETFYEGIRRHELVHGDHAKDMTREIVRRTVGLSVPNDPKCQKIRKVLIKEITDMVDVQRAQGRAFDRVEMGNGGNVHQLILALVNGG</sequence>
<dbReference type="AlphaFoldDB" id="C4WPB1"/>
<reference evidence="1 2" key="1">
    <citation type="submission" date="2009-05" db="EMBL/GenBank/DDBJ databases">
        <authorList>
            <person name="Setubal J.C."/>
            <person name="Boyle S."/>
            <person name="Crasta O.R."/>
            <person name="Gillespie J.J."/>
            <person name="Kenyon R.W."/>
            <person name="Lu J."/>
            <person name="Mane S."/>
            <person name="Nagrani S."/>
            <person name="Shallom J.M."/>
            <person name="Shallom S."/>
            <person name="Shukla M."/>
            <person name="Snyder E.E."/>
            <person name="Sobral B.W."/>
            <person name="Wattam A.R."/>
            <person name="Will R."/>
            <person name="Williams K."/>
            <person name="Yoo H."/>
            <person name="Munk C."/>
            <person name="Tapia R."/>
            <person name="Green L."/>
            <person name="Rogers Y."/>
            <person name="Detter J.C."/>
            <person name="Bruce D."/>
            <person name="Brettin T.S."/>
            <person name="Tsolis R."/>
        </authorList>
    </citation>
    <scope>NUCLEOTIDE SEQUENCE [LARGE SCALE GENOMIC DNA]</scope>
    <source>
        <strain evidence="1 2">LMG 3301</strain>
    </source>
</reference>
<comment type="caution">
    <text evidence="1">The sequence shown here is derived from an EMBL/GenBank/DDBJ whole genome shotgun (WGS) entry which is preliminary data.</text>
</comment>
<dbReference type="HOGENOM" id="CLU_1347729_0_0_5"/>
<dbReference type="EMBL" id="ACQA01000002">
    <property type="protein sequence ID" value="EEQ94220.1"/>
    <property type="molecule type" value="Genomic_DNA"/>
</dbReference>
<name>C4WPB1_9HYPH</name>
<evidence type="ECO:0000313" key="2">
    <source>
        <dbReference type="Proteomes" id="UP000004386"/>
    </source>
</evidence>